<dbReference type="EMBL" id="FNQM01000003">
    <property type="protein sequence ID" value="SEA15365.1"/>
    <property type="molecule type" value="Genomic_DNA"/>
</dbReference>
<evidence type="ECO:0000313" key="4">
    <source>
        <dbReference type="EMBL" id="SEA15365.1"/>
    </source>
</evidence>
<feature type="compositionally biased region" description="Low complexity" evidence="1">
    <location>
        <begin position="1"/>
        <end position="26"/>
    </location>
</feature>
<evidence type="ECO:0000259" key="3">
    <source>
        <dbReference type="SMART" id="SM01080"/>
    </source>
</evidence>
<feature type="region of interest" description="Disordered" evidence="1">
    <location>
        <begin position="131"/>
        <end position="162"/>
    </location>
</feature>
<feature type="transmembrane region" description="Helical" evidence="2">
    <location>
        <begin position="392"/>
        <end position="411"/>
    </location>
</feature>
<feature type="domain" description="CHASE2" evidence="3">
    <location>
        <begin position="57"/>
        <end position="408"/>
    </location>
</feature>
<proteinExistence type="predicted"/>
<evidence type="ECO:0000256" key="1">
    <source>
        <dbReference type="SAM" id="MobiDB-lite"/>
    </source>
</evidence>
<reference evidence="4 5" key="1">
    <citation type="submission" date="2016-10" db="EMBL/GenBank/DDBJ databases">
        <authorList>
            <person name="de Groot N.N."/>
        </authorList>
    </citation>
    <scope>NUCLEOTIDE SEQUENCE [LARGE SCALE GENOMIC DNA]</scope>
    <source>
        <strain evidence="4 5">DSM 15345</strain>
    </source>
</reference>
<dbReference type="OrthoDB" id="9789782at2"/>
<dbReference type="SMART" id="SM01080">
    <property type="entry name" value="CHASE2"/>
    <property type="match status" value="1"/>
</dbReference>
<organism evidence="4 5">
    <name type="scientific">Rubrimonas cliftonensis</name>
    <dbReference type="NCBI Taxonomy" id="89524"/>
    <lineage>
        <taxon>Bacteria</taxon>
        <taxon>Pseudomonadati</taxon>
        <taxon>Pseudomonadota</taxon>
        <taxon>Alphaproteobacteria</taxon>
        <taxon>Rhodobacterales</taxon>
        <taxon>Paracoccaceae</taxon>
        <taxon>Rubrimonas</taxon>
    </lineage>
</organism>
<keyword evidence="5" id="KW-1185">Reference proteome</keyword>
<feature type="transmembrane region" description="Helical" evidence="2">
    <location>
        <begin position="444"/>
        <end position="466"/>
    </location>
</feature>
<sequence length="479" mass="47557">MIAETDGATPDDAGDEAAPARAAPARRGGDRGGWIWLALVVIAVGLFFLRVSAPWPVERLQALGFDALQGVGPVSALERPAPVVVGVGDRSIAEIGPWPWPRDRLAGVVEAATQAGAEVVVLNLLLEAPDVLDPDRPRQEGGPGDGGPGDGGLRQAPEPPPSDAALAEALRKVRSALATSVTDRPASSESRGPFALTMVGAPAERTPAYEGVAAAAQPIRAGATTEGAANLTPDADAVLRRAPTVFFAGGVAHPSLAVAAVAAMGRSGTVIARESGVAAVVVGGRRVRTDAAGRVFLDFAGGAARVGRVEASDLVGEGGGSDRSPGGAETADAASEAARRAVAGRVAVIGVDAAGLAPAFSAAHGEVISGAEVVAVAIDALISGATLSRPRALVLAEHAAFLAVALALATAWARLSRLAAAGATLACVLAWLAAAAIVRVAPALVVDVAAPIGLWIALAGCGALLASLRRGRSAEPGAG</sequence>
<dbReference type="STRING" id="89524.SAMN05444370_103262"/>
<dbReference type="AlphaFoldDB" id="A0A1H3YUX6"/>
<feature type="transmembrane region" description="Helical" evidence="2">
    <location>
        <begin position="34"/>
        <end position="53"/>
    </location>
</feature>
<accession>A0A1H3YUX6</accession>
<dbReference type="Proteomes" id="UP000198703">
    <property type="component" value="Unassembled WGS sequence"/>
</dbReference>
<feature type="transmembrane region" description="Helical" evidence="2">
    <location>
        <begin position="418"/>
        <end position="438"/>
    </location>
</feature>
<feature type="region of interest" description="Disordered" evidence="1">
    <location>
        <begin position="1"/>
        <end position="28"/>
    </location>
</feature>
<keyword evidence="2" id="KW-1133">Transmembrane helix</keyword>
<evidence type="ECO:0000256" key="2">
    <source>
        <dbReference type="SAM" id="Phobius"/>
    </source>
</evidence>
<protein>
    <submittedName>
        <fullName evidence="4">Sensor domain CHASE2-containing protein</fullName>
    </submittedName>
</protein>
<evidence type="ECO:0000313" key="5">
    <source>
        <dbReference type="Proteomes" id="UP000198703"/>
    </source>
</evidence>
<feature type="compositionally biased region" description="Gly residues" evidence="1">
    <location>
        <begin position="141"/>
        <end position="152"/>
    </location>
</feature>
<dbReference type="InterPro" id="IPR007890">
    <property type="entry name" value="CHASE2"/>
</dbReference>
<gene>
    <name evidence="4" type="ORF">SAMN05444370_103262</name>
</gene>
<dbReference type="Pfam" id="PF05226">
    <property type="entry name" value="CHASE2"/>
    <property type="match status" value="1"/>
</dbReference>
<name>A0A1H3YUX6_9RHOB</name>
<dbReference type="RefSeq" id="WP_093250741.1">
    <property type="nucleotide sequence ID" value="NZ_FNQM01000003.1"/>
</dbReference>
<keyword evidence="2" id="KW-0472">Membrane</keyword>
<keyword evidence="2" id="KW-0812">Transmembrane</keyword>